<dbReference type="AlphaFoldDB" id="X1VC64"/>
<dbReference type="Gene3D" id="2.60.120.430">
    <property type="entry name" value="Galactose-binding lectin"/>
    <property type="match status" value="1"/>
</dbReference>
<organism evidence="1">
    <name type="scientific">marine sediment metagenome</name>
    <dbReference type="NCBI Taxonomy" id="412755"/>
    <lineage>
        <taxon>unclassified sequences</taxon>
        <taxon>metagenomes</taxon>
        <taxon>ecological metagenomes</taxon>
    </lineage>
</organism>
<feature type="non-terminal residue" evidence="1">
    <location>
        <position position="254"/>
    </location>
</feature>
<comment type="caution">
    <text evidence="1">The sequence shown here is derived from an EMBL/GenBank/DDBJ whole genome shotgun (WGS) entry which is preliminary data.</text>
</comment>
<sequence length="254" mass="27980">NQPYRGSEVVSGTLREDQKDGTVVAGLRYLALTGPCGDIVMDFVPKGRSVYPSWLATETMVGGAWSLAKQDNFFVFSLGMSTPWYGGIKTSKVLIYEGQYNYDEIHPEQDEWHYVPVPQTTVALAFYKPAPEGFRPMGLQPYLPSRKCGWIQKTELAQAPAILGGMVTGKRGRLRVETLPGHYLATVRFGAEQPVGPFSLSANGDSVATDLHAEAGKVESMTWPVRLRDGKLELAFDAEKAFGISTLLLQRFLT</sequence>
<dbReference type="EMBL" id="BARW01028284">
    <property type="protein sequence ID" value="GAJ11226.1"/>
    <property type="molecule type" value="Genomic_DNA"/>
</dbReference>
<reference evidence="1" key="1">
    <citation type="journal article" date="2014" name="Front. Microbiol.">
        <title>High frequency of phylogenetically diverse reductive dehalogenase-homologous genes in deep subseafloor sedimentary metagenomes.</title>
        <authorList>
            <person name="Kawai M."/>
            <person name="Futagami T."/>
            <person name="Toyoda A."/>
            <person name="Takaki Y."/>
            <person name="Nishi S."/>
            <person name="Hori S."/>
            <person name="Arai W."/>
            <person name="Tsubouchi T."/>
            <person name="Morono Y."/>
            <person name="Uchiyama I."/>
            <person name="Ito T."/>
            <person name="Fujiyama A."/>
            <person name="Inagaki F."/>
            <person name="Takami H."/>
        </authorList>
    </citation>
    <scope>NUCLEOTIDE SEQUENCE</scope>
    <source>
        <strain evidence="1">Expedition CK06-06</strain>
    </source>
</reference>
<accession>X1VC64</accession>
<protein>
    <submittedName>
        <fullName evidence="1">Uncharacterized protein</fullName>
    </submittedName>
</protein>
<proteinExistence type="predicted"/>
<evidence type="ECO:0000313" key="1">
    <source>
        <dbReference type="EMBL" id="GAJ11226.1"/>
    </source>
</evidence>
<name>X1VC64_9ZZZZ</name>
<feature type="non-terminal residue" evidence="1">
    <location>
        <position position="1"/>
    </location>
</feature>
<gene>
    <name evidence="1" type="ORF">S12H4_45694</name>
</gene>